<organism evidence="2 3">
    <name type="scientific">Acidimicrobium ferrooxidans (strain DSM 10331 / JCM 15462 / NBRC 103882 / ICP)</name>
    <dbReference type="NCBI Taxonomy" id="525909"/>
    <lineage>
        <taxon>Bacteria</taxon>
        <taxon>Bacillati</taxon>
        <taxon>Actinomycetota</taxon>
        <taxon>Acidimicrobiia</taxon>
        <taxon>Acidimicrobiales</taxon>
        <taxon>Acidimicrobiaceae</taxon>
        <taxon>Acidimicrobium</taxon>
    </lineage>
</organism>
<sequence>MSDEILAVDLGGTNFRMAKVSSEGVLLARAEIPTASITDVVDGLGRLVDQVDGGGVATLVFAAPGVVDRDAGTVVFCGNLDDAVRRTIVASRIADALAKRVVLVNDADAAAIGEAWAGAGRGARTVVYVTVSTGIGAGLVHRGTLYVGRFTGMEAGQIRLGLEDVDRAEHVGSGTALARTARQLGLELANPEVVRRAHQEGVARLALTRTMEALGVTLANLAWLLVPDRIVIGGGLGLSDPLVLELATQAFHRAGPAFLEDLSIVPAALGDDAGLIGAAFAERALQGAQ</sequence>
<proteinExistence type="inferred from homology"/>
<dbReference type="EMBL" id="CP001631">
    <property type="protein sequence ID" value="ACU53464.1"/>
    <property type="molecule type" value="Genomic_DNA"/>
</dbReference>
<reference evidence="2 3" key="1">
    <citation type="journal article" date="2009" name="Stand. Genomic Sci.">
        <title>Complete genome sequence of Acidimicrobium ferrooxidans type strain (ICP).</title>
        <authorList>
            <person name="Clum A."/>
            <person name="Nolan M."/>
            <person name="Lang E."/>
            <person name="Glavina Del Rio T."/>
            <person name="Tice H."/>
            <person name="Copeland A."/>
            <person name="Cheng J.F."/>
            <person name="Lucas S."/>
            <person name="Chen F."/>
            <person name="Bruce D."/>
            <person name="Goodwin L."/>
            <person name="Pitluck S."/>
            <person name="Ivanova N."/>
            <person name="Mavrommatis K."/>
            <person name="Mikhailova N."/>
            <person name="Pati A."/>
            <person name="Chen A."/>
            <person name="Palaniappan K."/>
            <person name="Goker M."/>
            <person name="Spring S."/>
            <person name="Land M."/>
            <person name="Hauser L."/>
            <person name="Chang Y.J."/>
            <person name="Jeffries C.C."/>
            <person name="Chain P."/>
            <person name="Bristow J."/>
            <person name="Eisen J.A."/>
            <person name="Markowitz V."/>
            <person name="Hugenholtz P."/>
            <person name="Kyrpides N.C."/>
            <person name="Klenk H.P."/>
            <person name="Lapidus A."/>
        </authorList>
    </citation>
    <scope>NUCLEOTIDE SEQUENCE [LARGE SCALE GENOMIC DNA]</scope>
    <source>
        <strain evidence="3">DSM 10331 / JCM 15462 / NBRC 103882 / ICP</strain>
    </source>
</reference>
<keyword evidence="3" id="KW-1185">Reference proteome</keyword>
<comment type="similarity">
    <text evidence="1">Belongs to the ROK (NagC/XylR) family.</text>
</comment>
<dbReference type="eggNOG" id="COG1940">
    <property type="taxonomic scope" value="Bacteria"/>
</dbReference>
<dbReference type="Gene3D" id="3.30.420.40">
    <property type="match status" value="2"/>
</dbReference>
<dbReference type="CDD" id="cd23763">
    <property type="entry name" value="ASKHA_ATPase_ROK"/>
    <property type="match status" value="1"/>
</dbReference>
<dbReference type="InterPro" id="IPR043129">
    <property type="entry name" value="ATPase_NBD"/>
</dbReference>
<dbReference type="HOGENOM" id="CLU_036604_0_4_11"/>
<dbReference type="OrthoDB" id="9810372at2"/>
<evidence type="ECO:0000256" key="1">
    <source>
        <dbReference type="ARBA" id="ARBA00006479"/>
    </source>
</evidence>
<dbReference type="STRING" id="525909.Afer_0497"/>
<dbReference type="SUPFAM" id="SSF53067">
    <property type="entry name" value="Actin-like ATPase domain"/>
    <property type="match status" value="1"/>
</dbReference>
<dbReference type="KEGG" id="afo:Afer_0497"/>
<name>C7M370_ACIFD</name>
<gene>
    <name evidence="2" type="ordered locus">Afer_0497</name>
</gene>
<dbReference type="RefSeq" id="WP_015797963.1">
    <property type="nucleotide sequence ID" value="NC_013124.1"/>
</dbReference>
<accession>C7M370</accession>
<dbReference type="PANTHER" id="PTHR18964">
    <property type="entry name" value="ROK (REPRESSOR, ORF, KINASE) FAMILY"/>
    <property type="match status" value="1"/>
</dbReference>
<dbReference type="InterPro" id="IPR000600">
    <property type="entry name" value="ROK"/>
</dbReference>
<evidence type="ECO:0000313" key="3">
    <source>
        <dbReference type="Proteomes" id="UP000000771"/>
    </source>
</evidence>
<evidence type="ECO:0000313" key="2">
    <source>
        <dbReference type="EMBL" id="ACU53464.1"/>
    </source>
</evidence>
<protein>
    <submittedName>
        <fullName evidence="2">ROK family protein</fullName>
    </submittedName>
</protein>
<dbReference type="Pfam" id="PF00480">
    <property type="entry name" value="ROK"/>
    <property type="match status" value="1"/>
</dbReference>
<dbReference type="AlphaFoldDB" id="C7M370"/>
<dbReference type="PANTHER" id="PTHR18964:SF149">
    <property type="entry name" value="BIFUNCTIONAL UDP-N-ACETYLGLUCOSAMINE 2-EPIMERASE_N-ACETYLMANNOSAMINE KINASE"/>
    <property type="match status" value="1"/>
</dbReference>
<dbReference type="Proteomes" id="UP000000771">
    <property type="component" value="Chromosome"/>
</dbReference>